<dbReference type="Pfam" id="PF13561">
    <property type="entry name" value="adh_short_C2"/>
    <property type="match status" value="1"/>
</dbReference>
<dbReference type="PRINTS" id="PR00080">
    <property type="entry name" value="SDRFAMILY"/>
</dbReference>
<evidence type="ECO:0000313" key="3">
    <source>
        <dbReference type="EMBL" id="KOC24323.1"/>
    </source>
</evidence>
<dbReference type="PATRIC" id="fig|285.49.peg.1054"/>
<dbReference type="PANTHER" id="PTHR48107">
    <property type="entry name" value="NADPH-DEPENDENT ALDEHYDE REDUCTASE-LIKE PROTEIN, CHLOROPLASTIC-RELATED"/>
    <property type="match status" value="1"/>
</dbReference>
<reference evidence="4" key="1">
    <citation type="submission" date="2014-06" db="EMBL/GenBank/DDBJ databases">
        <title>Draft genome sequence of C. testosteroni WDL7.</title>
        <authorList>
            <person name="Wu Y."/>
            <person name="Seshan H."/>
            <person name="Arumugam K."/>
        </authorList>
    </citation>
    <scope>NUCLEOTIDE SEQUENCE [LARGE SCALE GENOMIC DNA]</scope>
    <source>
        <strain evidence="4">WDL7</strain>
    </source>
</reference>
<dbReference type="GO" id="GO:0016614">
    <property type="term" value="F:oxidoreductase activity, acting on CH-OH group of donors"/>
    <property type="evidence" value="ECO:0007669"/>
    <property type="project" value="UniProtKB-ARBA"/>
</dbReference>
<comment type="similarity">
    <text evidence="1">Belongs to the short-chain dehydrogenases/reductases (SDR) family.</text>
</comment>
<evidence type="ECO:0000313" key="4">
    <source>
        <dbReference type="Proteomes" id="UP000037442"/>
    </source>
</evidence>
<dbReference type="PRINTS" id="PR00081">
    <property type="entry name" value="GDHRDH"/>
</dbReference>
<dbReference type="PROSITE" id="PS00061">
    <property type="entry name" value="ADH_SHORT"/>
    <property type="match status" value="1"/>
</dbReference>
<gene>
    <name evidence="3" type="ORF">GL58_05045</name>
</gene>
<comment type="caution">
    <text evidence="3">The sequence shown here is derived from an EMBL/GenBank/DDBJ whole genome shotgun (WGS) entry which is preliminary data.</text>
</comment>
<dbReference type="FunFam" id="3.40.50.720:FF:000084">
    <property type="entry name" value="Short-chain dehydrogenase reductase"/>
    <property type="match status" value="1"/>
</dbReference>
<dbReference type="InterPro" id="IPR002347">
    <property type="entry name" value="SDR_fam"/>
</dbReference>
<dbReference type="Gene3D" id="3.40.50.720">
    <property type="entry name" value="NAD(P)-binding Rossmann-like Domain"/>
    <property type="match status" value="1"/>
</dbReference>
<protein>
    <submittedName>
        <fullName evidence="3">3-oxoacyl-ACP reductase</fullName>
    </submittedName>
</protein>
<proteinExistence type="inferred from homology"/>
<sequence>MSQSSSMGLRGKVVLVTGASRGIGAAIALAFAREGATVAVNYLSNDEAAAGTVDACLAAGKDSGGDAWAVKADVGSPDAVQGMVDSIVREAGGIDIVVNNAFRPYAFDPERRSRFDDLQWADYQAQFDGAVGASFNVCRAVLPLMRQRARGSIVNIVSNLVEQPVVAYHDYTTSKGALLAFSRNLASELGPVGIRVNCVAPGLVYPTQGTQGSKESFRESLTAATPLRRLARPEDVAGPVLFLASELSGFMTGQLLLVDGGLVMR</sequence>
<organism evidence="3 4">
    <name type="scientific">Comamonas testosteroni</name>
    <name type="common">Pseudomonas testosteroni</name>
    <dbReference type="NCBI Taxonomy" id="285"/>
    <lineage>
        <taxon>Bacteria</taxon>
        <taxon>Pseudomonadati</taxon>
        <taxon>Pseudomonadota</taxon>
        <taxon>Betaproteobacteria</taxon>
        <taxon>Burkholderiales</taxon>
        <taxon>Comamonadaceae</taxon>
        <taxon>Comamonas</taxon>
    </lineage>
</organism>
<evidence type="ECO:0000256" key="1">
    <source>
        <dbReference type="ARBA" id="ARBA00006484"/>
    </source>
</evidence>
<evidence type="ECO:0000256" key="2">
    <source>
        <dbReference type="ARBA" id="ARBA00023002"/>
    </source>
</evidence>
<accession>A0A0L7MRT6</accession>
<dbReference type="Proteomes" id="UP000037442">
    <property type="component" value="Unassembled WGS sequence"/>
</dbReference>
<keyword evidence="2" id="KW-0560">Oxidoreductase</keyword>
<dbReference type="InterPro" id="IPR020904">
    <property type="entry name" value="Sc_DH/Rdtase_CS"/>
</dbReference>
<dbReference type="InterPro" id="IPR036291">
    <property type="entry name" value="NAD(P)-bd_dom_sf"/>
</dbReference>
<dbReference type="SUPFAM" id="SSF51735">
    <property type="entry name" value="NAD(P)-binding Rossmann-fold domains"/>
    <property type="match status" value="1"/>
</dbReference>
<name>A0A0L7MRT6_COMTE</name>
<dbReference type="EMBL" id="JNVD01000013">
    <property type="protein sequence ID" value="KOC24323.1"/>
    <property type="molecule type" value="Genomic_DNA"/>
</dbReference>
<dbReference type="AlphaFoldDB" id="A0A0L7MRT6"/>